<comment type="caution">
    <text evidence="2">The sequence shown here is derived from an EMBL/GenBank/DDBJ whole genome shotgun (WGS) entry which is preliminary data.</text>
</comment>
<keyword evidence="3" id="KW-1185">Reference proteome</keyword>
<evidence type="ECO:0000313" key="3">
    <source>
        <dbReference type="Proteomes" id="UP000765509"/>
    </source>
</evidence>
<evidence type="ECO:0000313" key="2">
    <source>
        <dbReference type="EMBL" id="MBW0460907.1"/>
    </source>
</evidence>
<proteinExistence type="predicted"/>
<organism evidence="2 3">
    <name type="scientific">Austropuccinia psidii MF-1</name>
    <dbReference type="NCBI Taxonomy" id="1389203"/>
    <lineage>
        <taxon>Eukaryota</taxon>
        <taxon>Fungi</taxon>
        <taxon>Dikarya</taxon>
        <taxon>Basidiomycota</taxon>
        <taxon>Pucciniomycotina</taxon>
        <taxon>Pucciniomycetes</taxon>
        <taxon>Pucciniales</taxon>
        <taxon>Sphaerophragmiaceae</taxon>
        <taxon>Austropuccinia</taxon>
    </lineage>
</organism>
<dbReference type="Proteomes" id="UP000765509">
    <property type="component" value="Unassembled WGS sequence"/>
</dbReference>
<feature type="region of interest" description="Disordered" evidence="1">
    <location>
        <begin position="70"/>
        <end position="106"/>
    </location>
</feature>
<accession>A0A9Q3B988</accession>
<evidence type="ECO:0000256" key="1">
    <source>
        <dbReference type="SAM" id="MobiDB-lite"/>
    </source>
</evidence>
<reference evidence="2" key="1">
    <citation type="submission" date="2021-03" db="EMBL/GenBank/DDBJ databases">
        <title>Draft genome sequence of rust myrtle Austropuccinia psidii MF-1, a brazilian biotype.</title>
        <authorList>
            <person name="Quecine M.C."/>
            <person name="Pachon D.M.R."/>
            <person name="Bonatelli M.L."/>
            <person name="Correr F.H."/>
            <person name="Franceschini L.M."/>
            <person name="Leite T.F."/>
            <person name="Margarido G.R.A."/>
            <person name="Almeida C.A."/>
            <person name="Ferrarezi J.A."/>
            <person name="Labate C.A."/>
        </authorList>
    </citation>
    <scope>NUCLEOTIDE SEQUENCE</scope>
    <source>
        <strain evidence="2">MF-1</strain>
    </source>
</reference>
<gene>
    <name evidence="2" type="ORF">O181_000622</name>
</gene>
<protein>
    <submittedName>
        <fullName evidence="2">Uncharacterized protein</fullName>
    </submittedName>
</protein>
<name>A0A9Q3B988_9BASI</name>
<dbReference type="EMBL" id="AVOT02000074">
    <property type="protein sequence ID" value="MBW0460907.1"/>
    <property type="molecule type" value="Genomic_DNA"/>
</dbReference>
<sequence length="106" mass="11593">MAQKGHLGPLRPLWPMGQSGPFWPNAMRPKGVKGGIPLALKARCVPNHNWAHLSPIFATITMTPKMAINHHRPQIGQGPPLTTFQPMASGRHQRPPDQLSSILPST</sequence>
<dbReference type="AlphaFoldDB" id="A0A9Q3B988"/>